<accession>A0A3M7RX26</accession>
<dbReference type="EMBL" id="REGN01002475">
    <property type="protein sequence ID" value="RNA27905.1"/>
    <property type="molecule type" value="Genomic_DNA"/>
</dbReference>
<keyword evidence="1" id="KW-0472">Membrane</keyword>
<keyword evidence="3" id="KW-1185">Reference proteome</keyword>
<dbReference type="Proteomes" id="UP000276133">
    <property type="component" value="Unassembled WGS sequence"/>
</dbReference>
<feature type="non-terminal residue" evidence="2">
    <location>
        <position position="1"/>
    </location>
</feature>
<gene>
    <name evidence="2" type="ORF">BpHYR1_034235</name>
</gene>
<sequence length="181" mass="20636">VQDILVSIYIIFHFTVKSINFGFSFPFFLLKQNFNPKYRNFSAGMVTKNPKSRVKPVFTKQVNINTTSCLTPFSSKFSFLCKYLFLFLITFEWLKPIITNKTKLIKRIMAMGTKAPKIANSECSQQLKQKLNFFLINFFYYLFGFMYASRLIPFTGQSSNTSGVTGSTDTIGVTDSTGSTC</sequence>
<feature type="transmembrane region" description="Helical" evidence="1">
    <location>
        <begin position="6"/>
        <end position="30"/>
    </location>
</feature>
<comment type="caution">
    <text evidence="2">The sequence shown here is derived from an EMBL/GenBank/DDBJ whole genome shotgun (WGS) entry which is preliminary data.</text>
</comment>
<name>A0A3M7RX26_BRAPC</name>
<keyword evidence="1" id="KW-1133">Transmembrane helix</keyword>
<keyword evidence="1" id="KW-0812">Transmembrane</keyword>
<proteinExistence type="predicted"/>
<evidence type="ECO:0000313" key="3">
    <source>
        <dbReference type="Proteomes" id="UP000276133"/>
    </source>
</evidence>
<dbReference type="AlphaFoldDB" id="A0A3M7RX26"/>
<protein>
    <submittedName>
        <fullName evidence="2">Uncharacterized protein</fullName>
    </submittedName>
</protein>
<evidence type="ECO:0000256" key="1">
    <source>
        <dbReference type="SAM" id="Phobius"/>
    </source>
</evidence>
<organism evidence="2 3">
    <name type="scientific">Brachionus plicatilis</name>
    <name type="common">Marine rotifer</name>
    <name type="synonym">Brachionus muelleri</name>
    <dbReference type="NCBI Taxonomy" id="10195"/>
    <lineage>
        <taxon>Eukaryota</taxon>
        <taxon>Metazoa</taxon>
        <taxon>Spiralia</taxon>
        <taxon>Gnathifera</taxon>
        <taxon>Rotifera</taxon>
        <taxon>Eurotatoria</taxon>
        <taxon>Monogononta</taxon>
        <taxon>Pseudotrocha</taxon>
        <taxon>Ploima</taxon>
        <taxon>Brachionidae</taxon>
        <taxon>Brachionus</taxon>
    </lineage>
</organism>
<reference evidence="2 3" key="1">
    <citation type="journal article" date="2018" name="Sci. Rep.">
        <title>Genomic signatures of local adaptation to the degree of environmental predictability in rotifers.</title>
        <authorList>
            <person name="Franch-Gras L."/>
            <person name="Hahn C."/>
            <person name="Garcia-Roger E.M."/>
            <person name="Carmona M.J."/>
            <person name="Serra M."/>
            <person name="Gomez A."/>
        </authorList>
    </citation>
    <scope>NUCLEOTIDE SEQUENCE [LARGE SCALE GENOMIC DNA]</scope>
    <source>
        <strain evidence="2">HYR1</strain>
    </source>
</reference>
<feature type="transmembrane region" description="Helical" evidence="1">
    <location>
        <begin position="131"/>
        <end position="152"/>
    </location>
</feature>
<evidence type="ECO:0000313" key="2">
    <source>
        <dbReference type="EMBL" id="RNA27905.1"/>
    </source>
</evidence>